<accession>A0A0F9BQT4</accession>
<organism evidence="1">
    <name type="scientific">marine sediment metagenome</name>
    <dbReference type="NCBI Taxonomy" id="412755"/>
    <lineage>
        <taxon>unclassified sequences</taxon>
        <taxon>metagenomes</taxon>
        <taxon>ecological metagenomes</taxon>
    </lineage>
</organism>
<proteinExistence type="predicted"/>
<dbReference type="EMBL" id="LAZR01048017">
    <property type="protein sequence ID" value="KKK92879.1"/>
    <property type="molecule type" value="Genomic_DNA"/>
</dbReference>
<gene>
    <name evidence="1" type="ORF">LCGC14_2698480</name>
</gene>
<comment type="caution">
    <text evidence="1">The sequence shown here is derived from an EMBL/GenBank/DDBJ whole genome shotgun (WGS) entry which is preliminary data.</text>
</comment>
<feature type="non-terminal residue" evidence="1">
    <location>
        <position position="1"/>
    </location>
</feature>
<evidence type="ECO:0000313" key="1">
    <source>
        <dbReference type="EMBL" id="KKK92879.1"/>
    </source>
</evidence>
<reference evidence="1" key="1">
    <citation type="journal article" date="2015" name="Nature">
        <title>Complex archaea that bridge the gap between prokaryotes and eukaryotes.</title>
        <authorList>
            <person name="Spang A."/>
            <person name="Saw J.H."/>
            <person name="Jorgensen S.L."/>
            <person name="Zaremba-Niedzwiedzka K."/>
            <person name="Martijn J."/>
            <person name="Lind A.E."/>
            <person name="van Eijk R."/>
            <person name="Schleper C."/>
            <person name="Guy L."/>
            <person name="Ettema T.J."/>
        </authorList>
    </citation>
    <scope>NUCLEOTIDE SEQUENCE</scope>
</reference>
<sequence>AYDGSVAVALSNGDAVLSGANVGSFVAKTEDAGETLSVNINDQVRLIEDLDIKISFQCFILTQKLSTDTFIRLQYTTNETPIAAKIKVYVQYYINGGILEAV</sequence>
<protein>
    <submittedName>
        <fullName evidence="1">Uncharacterized protein</fullName>
    </submittedName>
</protein>
<name>A0A0F9BQT4_9ZZZZ</name>
<dbReference type="AlphaFoldDB" id="A0A0F9BQT4"/>